<evidence type="ECO:0000313" key="3">
    <source>
        <dbReference type="Proteomes" id="UP000182740"/>
    </source>
</evidence>
<reference evidence="3" key="1">
    <citation type="submission" date="2016-11" db="EMBL/GenBank/DDBJ databases">
        <authorList>
            <person name="Varghese N."/>
            <person name="Submissions S."/>
        </authorList>
    </citation>
    <scope>NUCLEOTIDE SEQUENCE [LARGE SCALE GENOMIC DNA]</scope>
    <source>
        <strain evidence="3">DSM 44671</strain>
    </source>
</reference>
<dbReference type="AlphaFoldDB" id="A0A1K1SPL7"/>
<feature type="region of interest" description="Disordered" evidence="1">
    <location>
        <begin position="1"/>
        <end position="65"/>
    </location>
</feature>
<protein>
    <submittedName>
        <fullName evidence="2">Uncharacterized protein</fullName>
    </submittedName>
</protein>
<sequence length="65" mass="7506">MLLRLRGQPKQRGVPERPSLRKSPGGLKMPRGVPERPVPSRRWELRGVPERPMPPEQRKPPEPPE</sequence>
<evidence type="ECO:0000313" key="2">
    <source>
        <dbReference type="EMBL" id="SFW86023.1"/>
    </source>
</evidence>
<accession>A0A1K1SPL7</accession>
<evidence type="ECO:0000256" key="1">
    <source>
        <dbReference type="SAM" id="MobiDB-lite"/>
    </source>
</evidence>
<name>A0A1K1SPL7_9PSEU</name>
<keyword evidence="3" id="KW-1185">Reference proteome</keyword>
<proteinExistence type="predicted"/>
<organism evidence="2 3">
    <name type="scientific">Amycolatopsis australiensis</name>
    <dbReference type="NCBI Taxonomy" id="546364"/>
    <lineage>
        <taxon>Bacteria</taxon>
        <taxon>Bacillati</taxon>
        <taxon>Actinomycetota</taxon>
        <taxon>Actinomycetes</taxon>
        <taxon>Pseudonocardiales</taxon>
        <taxon>Pseudonocardiaceae</taxon>
        <taxon>Amycolatopsis</taxon>
    </lineage>
</organism>
<feature type="compositionally biased region" description="Basic and acidic residues" evidence="1">
    <location>
        <begin position="56"/>
        <end position="65"/>
    </location>
</feature>
<dbReference type="EMBL" id="FPJG01000006">
    <property type="protein sequence ID" value="SFW86023.1"/>
    <property type="molecule type" value="Genomic_DNA"/>
</dbReference>
<gene>
    <name evidence="2" type="ORF">SAMN04489730_6285</name>
</gene>
<dbReference type="Proteomes" id="UP000182740">
    <property type="component" value="Unassembled WGS sequence"/>
</dbReference>